<dbReference type="EMBL" id="JACGWM010000010">
    <property type="protein sequence ID" value="KAL0347400.1"/>
    <property type="molecule type" value="Genomic_DNA"/>
</dbReference>
<evidence type="ECO:0000256" key="6">
    <source>
        <dbReference type="SAM" id="MobiDB-lite"/>
    </source>
</evidence>
<organism evidence="9">
    <name type="scientific">Sesamum calycinum</name>
    <dbReference type="NCBI Taxonomy" id="2727403"/>
    <lineage>
        <taxon>Eukaryota</taxon>
        <taxon>Viridiplantae</taxon>
        <taxon>Streptophyta</taxon>
        <taxon>Embryophyta</taxon>
        <taxon>Tracheophyta</taxon>
        <taxon>Spermatophyta</taxon>
        <taxon>Magnoliopsida</taxon>
        <taxon>eudicotyledons</taxon>
        <taxon>Gunneridae</taxon>
        <taxon>Pentapetalae</taxon>
        <taxon>asterids</taxon>
        <taxon>lamiids</taxon>
        <taxon>Lamiales</taxon>
        <taxon>Pedaliaceae</taxon>
        <taxon>Sesamum</taxon>
    </lineage>
</organism>
<dbReference type="GO" id="GO:0016132">
    <property type="term" value="P:brassinosteroid biosynthetic process"/>
    <property type="evidence" value="ECO:0007669"/>
    <property type="project" value="TreeGrafter"/>
</dbReference>
<dbReference type="PROSITE" id="PS50244">
    <property type="entry name" value="S5A_REDUCTASE"/>
    <property type="match status" value="1"/>
</dbReference>
<proteinExistence type="inferred from homology"/>
<keyword evidence="3 7" id="KW-0812">Transmembrane</keyword>
<evidence type="ECO:0000256" key="5">
    <source>
        <dbReference type="ARBA" id="ARBA00023136"/>
    </source>
</evidence>
<dbReference type="AlphaFoldDB" id="A0AAW2NU47"/>
<name>A0AAW2NU47_9LAMI</name>
<evidence type="ECO:0000256" key="2">
    <source>
        <dbReference type="ARBA" id="ARBA00007742"/>
    </source>
</evidence>
<comment type="subcellular location">
    <subcellularLocation>
        <location evidence="1">Membrane</location>
        <topology evidence="1">Multi-pass membrane protein</topology>
    </subcellularLocation>
</comment>
<feature type="transmembrane region" description="Helical" evidence="7">
    <location>
        <begin position="72"/>
        <end position="93"/>
    </location>
</feature>
<dbReference type="InterPro" id="IPR001104">
    <property type="entry name" value="3-oxo-5_a-steroid_4-DH_C"/>
</dbReference>
<evidence type="ECO:0000259" key="8">
    <source>
        <dbReference type="Pfam" id="PF02544"/>
    </source>
</evidence>
<dbReference type="GO" id="GO:0016627">
    <property type="term" value="F:oxidoreductase activity, acting on the CH-CH group of donors"/>
    <property type="evidence" value="ECO:0007669"/>
    <property type="project" value="InterPro"/>
</dbReference>
<comment type="similarity">
    <text evidence="2">Belongs to the steroid 5-alpha reductase family.</text>
</comment>
<sequence length="170" mass="18987">MGPHHPAAGRMVSHGEPHHMAHSPPLPLRQKQRQSPRVLAHVTLPPPLPPPHANLPLRLYLKTRNGKIQKSCFPVSVAMMAFGFNILNAYLQARWVSEYADLDGDEWFWWRLAAGAMVFFSGAVMNVWSDNVLMGLKEGGGGYKIPRGGLFEWVSCPNYFGEIWSGWAGL</sequence>
<protein>
    <submittedName>
        <fullName evidence="9">Steroid 5-alpha-reductase DET2</fullName>
    </submittedName>
</protein>
<feature type="domain" description="3-oxo-5-alpha-steroid 4-dehydrogenase C-terminal" evidence="8">
    <location>
        <begin position="73"/>
        <end position="165"/>
    </location>
</feature>
<keyword evidence="5 7" id="KW-0472">Membrane</keyword>
<dbReference type="Pfam" id="PF02544">
    <property type="entry name" value="Steroid_dh"/>
    <property type="match status" value="1"/>
</dbReference>
<reference evidence="9" key="1">
    <citation type="submission" date="2020-06" db="EMBL/GenBank/DDBJ databases">
        <authorList>
            <person name="Li T."/>
            <person name="Hu X."/>
            <person name="Zhang T."/>
            <person name="Song X."/>
            <person name="Zhang H."/>
            <person name="Dai N."/>
            <person name="Sheng W."/>
            <person name="Hou X."/>
            <person name="Wei L."/>
        </authorList>
    </citation>
    <scope>NUCLEOTIDE SEQUENCE</scope>
    <source>
        <strain evidence="9">KEN8</strain>
        <tissue evidence="9">Leaf</tissue>
    </source>
</reference>
<evidence type="ECO:0000256" key="3">
    <source>
        <dbReference type="ARBA" id="ARBA00022692"/>
    </source>
</evidence>
<dbReference type="GO" id="GO:0016020">
    <property type="term" value="C:membrane"/>
    <property type="evidence" value="ECO:0007669"/>
    <property type="project" value="UniProtKB-SubCell"/>
</dbReference>
<reference evidence="9" key="2">
    <citation type="journal article" date="2024" name="Plant">
        <title>Genomic evolution and insights into agronomic trait innovations of Sesamum species.</title>
        <authorList>
            <person name="Miao H."/>
            <person name="Wang L."/>
            <person name="Qu L."/>
            <person name="Liu H."/>
            <person name="Sun Y."/>
            <person name="Le M."/>
            <person name="Wang Q."/>
            <person name="Wei S."/>
            <person name="Zheng Y."/>
            <person name="Lin W."/>
            <person name="Duan Y."/>
            <person name="Cao H."/>
            <person name="Xiong S."/>
            <person name="Wang X."/>
            <person name="Wei L."/>
            <person name="Li C."/>
            <person name="Ma Q."/>
            <person name="Ju M."/>
            <person name="Zhao R."/>
            <person name="Li G."/>
            <person name="Mu C."/>
            <person name="Tian Q."/>
            <person name="Mei H."/>
            <person name="Zhang T."/>
            <person name="Gao T."/>
            <person name="Zhang H."/>
        </authorList>
    </citation>
    <scope>NUCLEOTIDE SEQUENCE</scope>
    <source>
        <strain evidence="9">KEN8</strain>
    </source>
</reference>
<dbReference type="PANTHER" id="PTHR10556">
    <property type="entry name" value="3-OXO-5-ALPHA-STEROID 4-DEHYDROGENASE"/>
    <property type="match status" value="1"/>
</dbReference>
<evidence type="ECO:0000256" key="1">
    <source>
        <dbReference type="ARBA" id="ARBA00004141"/>
    </source>
</evidence>
<feature type="region of interest" description="Disordered" evidence="6">
    <location>
        <begin position="1"/>
        <end position="36"/>
    </location>
</feature>
<dbReference type="InterPro" id="IPR039357">
    <property type="entry name" value="SRD5A/TECR"/>
</dbReference>
<evidence type="ECO:0000313" key="9">
    <source>
        <dbReference type="EMBL" id="KAL0347400.1"/>
    </source>
</evidence>
<dbReference type="PANTHER" id="PTHR10556:SF43">
    <property type="entry name" value="STEROID 5-ALPHA-REDUCTASE DET2"/>
    <property type="match status" value="1"/>
</dbReference>
<gene>
    <name evidence="9" type="ORF">Scaly_1756000</name>
</gene>
<evidence type="ECO:0000256" key="4">
    <source>
        <dbReference type="ARBA" id="ARBA00022989"/>
    </source>
</evidence>
<keyword evidence="4 7" id="KW-1133">Transmembrane helix</keyword>
<feature type="transmembrane region" description="Helical" evidence="7">
    <location>
        <begin position="108"/>
        <end position="128"/>
    </location>
</feature>
<accession>A0AAW2NU47</accession>
<comment type="caution">
    <text evidence="9">The sequence shown here is derived from an EMBL/GenBank/DDBJ whole genome shotgun (WGS) entry which is preliminary data.</text>
</comment>
<evidence type="ECO:0000256" key="7">
    <source>
        <dbReference type="SAM" id="Phobius"/>
    </source>
</evidence>